<dbReference type="PANTHER" id="PTHR35276">
    <property type="entry name" value="S-ADENOSYL-L-METHIONINE-DEPENDENT METHYLTRANSFERASES SUPERFAMILY PROTEIN"/>
    <property type="match status" value="1"/>
</dbReference>
<dbReference type="OrthoDB" id="9792989at2"/>
<accession>A0A1I1GU10</accession>
<dbReference type="STRING" id="753702.SAMN04488102_103170"/>
<name>A0A1I1GU10_9LACT</name>
<dbReference type="AlphaFoldDB" id="A0A1I1GU10"/>
<gene>
    <name evidence="1" type="ORF">SAMN04488102_103170</name>
</gene>
<evidence type="ECO:0000313" key="1">
    <source>
        <dbReference type="EMBL" id="SFC13338.1"/>
    </source>
</evidence>
<protein>
    <submittedName>
        <fullName evidence="1">Putative rRNA methylase</fullName>
    </submittedName>
</protein>
<evidence type="ECO:0000313" key="2">
    <source>
        <dbReference type="Proteomes" id="UP000199612"/>
    </source>
</evidence>
<dbReference type="RefSeq" id="WP_091529005.1">
    <property type="nucleotide sequence ID" value="NZ_FOLT01000003.1"/>
</dbReference>
<keyword evidence="1" id="KW-0489">Methyltransferase</keyword>
<keyword evidence="2" id="KW-1185">Reference proteome</keyword>
<dbReference type="InterPro" id="IPR010719">
    <property type="entry name" value="MnmM_MeTrfase"/>
</dbReference>
<dbReference type="CDD" id="cd02440">
    <property type="entry name" value="AdoMet_MTases"/>
    <property type="match status" value="1"/>
</dbReference>
<dbReference type="Gene3D" id="3.40.50.150">
    <property type="entry name" value="Vaccinia Virus protein VP39"/>
    <property type="match status" value="1"/>
</dbReference>
<sequence length="187" mass="21023">MLHSALSYTQNLMRQAVRIGDTVIDATVGNGHDTLTLAHCVGDNGQVIGFDIQKSALDTTQKKLIEAKLDHRVTLYHKGHEELNDVLSPSQEVSLVVYNLGYLPHGDKSIVTLPETTIKSIEQALDHLKHCGLLLLMIYYGHEGGREEMEAVTDYVKQLPQNKYSVLNYQFINQKHSPPFMIAIEKR</sequence>
<proteinExistence type="predicted"/>
<dbReference type="SUPFAM" id="SSF53335">
    <property type="entry name" value="S-adenosyl-L-methionine-dependent methyltransferases"/>
    <property type="match status" value="1"/>
</dbReference>
<dbReference type="EMBL" id="FOLT01000003">
    <property type="protein sequence ID" value="SFC13338.1"/>
    <property type="molecule type" value="Genomic_DNA"/>
</dbReference>
<dbReference type="GO" id="GO:0032259">
    <property type="term" value="P:methylation"/>
    <property type="evidence" value="ECO:0007669"/>
    <property type="project" value="UniProtKB-KW"/>
</dbReference>
<reference evidence="2" key="1">
    <citation type="submission" date="2016-10" db="EMBL/GenBank/DDBJ databases">
        <authorList>
            <person name="Varghese N."/>
            <person name="Submissions S."/>
        </authorList>
    </citation>
    <scope>NUCLEOTIDE SEQUENCE [LARGE SCALE GENOMIC DNA]</scope>
    <source>
        <strain evidence="2">DSM 23664</strain>
    </source>
</reference>
<dbReference type="InterPro" id="IPR029063">
    <property type="entry name" value="SAM-dependent_MTases_sf"/>
</dbReference>
<organism evidence="1 2">
    <name type="scientific">Alkalibacterium subtropicum</name>
    <dbReference type="NCBI Taxonomy" id="753702"/>
    <lineage>
        <taxon>Bacteria</taxon>
        <taxon>Bacillati</taxon>
        <taxon>Bacillota</taxon>
        <taxon>Bacilli</taxon>
        <taxon>Lactobacillales</taxon>
        <taxon>Carnobacteriaceae</taxon>
        <taxon>Alkalibacterium</taxon>
    </lineage>
</organism>
<keyword evidence="1" id="KW-0808">Transferase</keyword>
<dbReference type="Proteomes" id="UP000199612">
    <property type="component" value="Unassembled WGS sequence"/>
</dbReference>
<dbReference type="GO" id="GO:0008168">
    <property type="term" value="F:methyltransferase activity"/>
    <property type="evidence" value="ECO:0007669"/>
    <property type="project" value="UniProtKB-KW"/>
</dbReference>
<dbReference type="Pfam" id="PF06962">
    <property type="entry name" value="rRNA_methylase"/>
    <property type="match status" value="1"/>
</dbReference>
<dbReference type="PANTHER" id="PTHR35276:SF1">
    <property type="entry name" value="TRNA (MNM(5)S(2)U34)-METHYLTRANSFERASE, CHLOROPLASTIC"/>
    <property type="match status" value="1"/>
</dbReference>